<feature type="transmembrane region" description="Helical" evidence="11">
    <location>
        <begin position="1189"/>
        <end position="1206"/>
    </location>
</feature>
<accession>A0A0H2RW78</accession>
<evidence type="ECO:0000256" key="8">
    <source>
        <dbReference type="ARBA" id="ARBA00023136"/>
    </source>
</evidence>
<comment type="similarity">
    <text evidence="2">Belongs to the patched family.</text>
</comment>
<keyword evidence="9" id="KW-1015">Disulfide bond</keyword>
<keyword evidence="14" id="KW-1185">Reference proteome</keyword>
<dbReference type="PANTHER" id="PTHR45727:SF2">
    <property type="entry name" value="NPC INTRACELLULAR CHOLESTEROL TRANSPORTER 1"/>
    <property type="match status" value="1"/>
</dbReference>
<evidence type="ECO:0000256" key="6">
    <source>
        <dbReference type="ARBA" id="ARBA00022989"/>
    </source>
</evidence>
<evidence type="ECO:0000256" key="3">
    <source>
        <dbReference type="ARBA" id="ARBA00022448"/>
    </source>
</evidence>
<dbReference type="Pfam" id="PF22314">
    <property type="entry name" value="NPC1_MLD"/>
    <property type="match status" value="1"/>
</dbReference>
<dbReference type="InterPro" id="IPR000731">
    <property type="entry name" value="SSD"/>
</dbReference>
<protein>
    <submittedName>
        <fullName evidence="13">Multidrug efflux transporter AcrB transmembrane domain-containing protein</fullName>
    </submittedName>
</protein>
<evidence type="ECO:0000256" key="5">
    <source>
        <dbReference type="ARBA" id="ARBA00022729"/>
    </source>
</evidence>
<evidence type="ECO:0000259" key="12">
    <source>
        <dbReference type="PROSITE" id="PS50156"/>
    </source>
</evidence>
<feature type="transmembrane region" description="Helical" evidence="11">
    <location>
        <begin position="360"/>
        <end position="379"/>
    </location>
</feature>
<dbReference type="OrthoDB" id="6510177at2759"/>
<dbReference type="GO" id="GO:0016020">
    <property type="term" value="C:membrane"/>
    <property type="evidence" value="ECO:0007669"/>
    <property type="project" value="UniProtKB-SubCell"/>
</dbReference>
<keyword evidence="4 11" id="KW-0812">Transmembrane</keyword>
<dbReference type="Pfam" id="PF12349">
    <property type="entry name" value="Sterol-sensing"/>
    <property type="match status" value="2"/>
</dbReference>
<evidence type="ECO:0000313" key="13">
    <source>
        <dbReference type="EMBL" id="KLO15877.1"/>
    </source>
</evidence>
<feature type="transmembrane region" description="Helical" evidence="11">
    <location>
        <begin position="916"/>
        <end position="939"/>
    </location>
</feature>
<dbReference type="GO" id="GO:0015918">
    <property type="term" value="P:sterol transport"/>
    <property type="evidence" value="ECO:0007669"/>
    <property type="project" value="TreeGrafter"/>
</dbReference>
<keyword evidence="3" id="KW-0813">Transport</keyword>
<feature type="transmembrane region" description="Helical" evidence="11">
    <location>
        <begin position="818"/>
        <end position="837"/>
    </location>
</feature>
<reference evidence="13 14" key="1">
    <citation type="submission" date="2015-04" db="EMBL/GenBank/DDBJ databases">
        <title>Complete genome sequence of Schizopora paradoxa KUC8140, a cosmopolitan wood degrader in East Asia.</title>
        <authorList>
            <consortium name="DOE Joint Genome Institute"/>
            <person name="Min B."/>
            <person name="Park H."/>
            <person name="Jang Y."/>
            <person name="Kim J.-J."/>
            <person name="Kim K.H."/>
            <person name="Pangilinan J."/>
            <person name="Lipzen A."/>
            <person name="Riley R."/>
            <person name="Grigoriev I.V."/>
            <person name="Spatafora J.W."/>
            <person name="Choi I.-G."/>
        </authorList>
    </citation>
    <scope>NUCLEOTIDE SEQUENCE [LARGE SCALE GENOMIC DNA]</scope>
    <source>
        <strain evidence="13 14">KUC8140</strain>
    </source>
</reference>
<keyword evidence="5" id="KW-0732">Signal</keyword>
<feature type="transmembrane region" description="Helical" evidence="11">
    <location>
        <begin position="1213"/>
        <end position="1234"/>
    </location>
</feature>
<comment type="subcellular location">
    <subcellularLocation>
        <location evidence="1">Membrane</location>
        <topology evidence="1">Multi-pass membrane protein</topology>
    </subcellularLocation>
</comment>
<feature type="transmembrane region" description="Helical" evidence="11">
    <location>
        <begin position="695"/>
        <end position="717"/>
    </location>
</feature>
<evidence type="ECO:0000256" key="9">
    <source>
        <dbReference type="ARBA" id="ARBA00023157"/>
    </source>
</evidence>
<gene>
    <name evidence="13" type="ORF">SCHPADRAFT_901982</name>
</gene>
<keyword evidence="10" id="KW-0325">Glycoprotein</keyword>
<dbReference type="EMBL" id="KQ085923">
    <property type="protein sequence ID" value="KLO15877.1"/>
    <property type="molecule type" value="Genomic_DNA"/>
</dbReference>
<dbReference type="InParanoid" id="A0A0H2RW78"/>
<keyword evidence="7" id="KW-0445">Lipid transport</keyword>
<dbReference type="PROSITE" id="PS50156">
    <property type="entry name" value="SSD"/>
    <property type="match status" value="1"/>
</dbReference>
<evidence type="ECO:0000256" key="7">
    <source>
        <dbReference type="ARBA" id="ARBA00023055"/>
    </source>
</evidence>
<dbReference type="PANTHER" id="PTHR45727">
    <property type="entry name" value="NPC INTRACELLULAR CHOLESTEROL TRANSPORTER 1"/>
    <property type="match status" value="1"/>
</dbReference>
<evidence type="ECO:0000313" key="14">
    <source>
        <dbReference type="Proteomes" id="UP000053477"/>
    </source>
</evidence>
<dbReference type="FunFam" id="1.20.1640.10:FF:000029">
    <property type="entry name" value="Putative Patched sphingolipid transporter"/>
    <property type="match status" value="1"/>
</dbReference>
<feature type="transmembrane region" description="Helical" evidence="11">
    <location>
        <begin position="1323"/>
        <end position="1345"/>
    </location>
</feature>
<feature type="domain" description="SSD" evidence="12">
    <location>
        <begin position="613"/>
        <end position="868"/>
    </location>
</feature>
<evidence type="ECO:0000256" key="1">
    <source>
        <dbReference type="ARBA" id="ARBA00004141"/>
    </source>
</evidence>
<evidence type="ECO:0000256" key="4">
    <source>
        <dbReference type="ARBA" id="ARBA00022692"/>
    </source>
</evidence>
<dbReference type="STRING" id="27342.A0A0H2RW78"/>
<dbReference type="SUPFAM" id="SSF82866">
    <property type="entry name" value="Multidrug efflux transporter AcrB transmembrane domain"/>
    <property type="match status" value="2"/>
</dbReference>
<feature type="transmembrane region" description="Helical" evidence="11">
    <location>
        <begin position="616"/>
        <end position="633"/>
    </location>
</feature>
<evidence type="ECO:0000256" key="11">
    <source>
        <dbReference type="SAM" id="Phobius"/>
    </source>
</evidence>
<keyword evidence="8 11" id="KW-0472">Membrane</keyword>
<dbReference type="InterPro" id="IPR053958">
    <property type="entry name" value="HMGCR/SNAP/NPC1-like_SSD"/>
</dbReference>
<dbReference type="InterPro" id="IPR053956">
    <property type="entry name" value="NPC1_MLD"/>
</dbReference>
<dbReference type="Gene3D" id="1.20.1640.10">
    <property type="entry name" value="Multidrug efflux transporter AcrB transmembrane domain"/>
    <property type="match status" value="2"/>
</dbReference>
<sequence>MEGGGSCALRGSCGTKSGYGKSLPCPYDGPPQEPETEEARDALIGACGEDFAHGPVCCTSEQVETLHENLKLAENFISSCPACRNNFRSFFCSFTCSPNQGSFVNVTATQESYSKEIAVKSVDFFVGETFANGFFNSCKDVQFGVANDFAMNFIGNGAKNASAFLAFLGHEEPFQGSPFQIDFPSQVADGFTPHDPRPRNCADNDLQSRCTCIDCPRVCEELPPVPPIDGSTCRVGSISCLSFALTNIYAVLVVVVVVTYFIRRYLQKDKKYERLDVAGEDPSDNPLSPRSHSRSLVGATSLHHAIDREESLGGQSGDSRHLGRGASLLDPIETIQPRQYRLNVLLRKVFYRLGLFCARYIWLTFAIVFAAMGLLNIGWKYFEIETDPVRLWVAPNSESKLQKEFFDNHFGPFYRLQQIFVTVTPQDSATSELDFMTTDPTLAPVLNWEHLKWWFSVEEHIRTLQSPSGTSLSDICFSPTGRGGPCVVQSITGWFGEDPEEFEQTWRERIAQCSKSPTECLPDFMQPLPPQNILGGLPDGSNDWREARALAITFLVDDSLDDEVKEIAMEWERVLRTYLLQLSESAPLTDGLDVFFSTGVSLEEELNKSTNMDVKIVVLSYIAMFFYVALTLGNRSAEAGEKSLVSLLVLWVVQLPAYFKSKFLAQPIQLTDSDEQPRLLPRLPRNLFVNSKFTLGLFGIAMVILSVSSSVGLFSLLGVKVTLIIAEVIPFLVLAVGVDNVFILVHELDRQNMLHGPNASTASQNFGTASTANTIANTARPSPYASSHEDGGDALSVPIHFTAEERIARALAKMGPSILLSSITETAAFALGALVPMPAVRNFALYAAGSVFLNAILQVTVFVSALTLDLHRIEASRVDCFPCIKIPARIALPDGVPVGPNMGSLARFIRRRYAPLLLQPVVKGFVLLLFSGIFLGSIISMQHIQLGLDQRLALPAESYLIPYFDALDSFLDVGPPVYFVSSGVNVTSRDEQRHLCGRFTTCDPFSLANVLEMERKREDVSFISQPTASWVDDFLNWLDPLKSSCCRVRKRNPDMFCGPRESARICRPCLEGRDPTWNITMEGFPEGEEFEFYLKQWLKSPSDAECPLGGQAGYSAALSFDDSGAVSASHFRTFHSPLKSQADFINSLSAARRIADDISQSTGTSVFPYSIHYVFFDQYEHIIAITQEILGLGLAAVLVINALLLGSWRTGTIVTGVVALTVVTVMGVMGLWGIDLNAISLVNLVISLGIAVEFCAHVARAFMGAGTGMPVDHLSGQRERDERMYTALVDVGPSVLSGITFTKLIGISVLALTRSKLLKTYYFRMWLTLIISGALHGLVLLPVVLSLAGGPGYALEDVDEEWMSSSIRRRDYEYTPFLADDDDTSTHSG</sequence>
<feature type="transmembrane region" description="Helical" evidence="11">
    <location>
        <begin position="723"/>
        <end position="745"/>
    </location>
</feature>
<keyword evidence="6 11" id="KW-1133">Transmembrane helix</keyword>
<dbReference type="Proteomes" id="UP000053477">
    <property type="component" value="Unassembled WGS sequence"/>
</dbReference>
<organism evidence="13 14">
    <name type="scientific">Schizopora paradoxa</name>
    <dbReference type="NCBI Taxonomy" id="27342"/>
    <lineage>
        <taxon>Eukaryota</taxon>
        <taxon>Fungi</taxon>
        <taxon>Dikarya</taxon>
        <taxon>Basidiomycota</taxon>
        <taxon>Agaricomycotina</taxon>
        <taxon>Agaricomycetes</taxon>
        <taxon>Hymenochaetales</taxon>
        <taxon>Schizoporaceae</taxon>
        <taxon>Schizopora</taxon>
    </lineage>
</organism>
<name>A0A0H2RW78_9AGAM</name>
<feature type="transmembrane region" description="Helical" evidence="11">
    <location>
        <begin position="241"/>
        <end position="262"/>
    </location>
</feature>
<dbReference type="InterPro" id="IPR032190">
    <property type="entry name" value="NPC1_N"/>
</dbReference>
<proteinExistence type="inferred from homology"/>
<feature type="transmembrane region" description="Helical" evidence="11">
    <location>
        <begin position="843"/>
        <end position="868"/>
    </location>
</feature>
<feature type="transmembrane region" description="Helical" evidence="11">
    <location>
        <begin position="1284"/>
        <end position="1311"/>
    </location>
</feature>
<dbReference type="GO" id="GO:0032934">
    <property type="term" value="F:sterol binding"/>
    <property type="evidence" value="ECO:0007669"/>
    <property type="project" value="TreeGrafter"/>
</dbReference>
<evidence type="ECO:0000256" key="2">
    <source>
        <dbReference type="ARBA" id="ARBA00005585"/>
    </source>
</evidence>
<evidence type="ECO:0000256" key="10">
    <source>
        <dbReference type="ARBA" id="ARBA00023180"/>
    </source>
</evidence>
<dbReference type="Pfam" id="PF16414">
    <property type="entry name" value="NPC1_N"/>
    <property type="match status" value="1"/>
</dbReference>